<evidence type="ECO:0000256" key="1">
    <source>
        <dbReference type="SAM" id="SignalP"/>
    </source>
</evidence>
<name>A0A9X1TH69_9BACT</name>
<dbReference type="AlphaFoldDB" id="A0A9X1TH69"/>
<accession>A0A9X1TH69</accession>
<dbReference type="Proteomes" id="UP001139000">
    <property type="component" value="Unassembled WGS sequence"/>
</dbReference>
<dbReference type="EMBL" id="JAJTTC010000007">
    <property type="protein sequence ID" value="MCF0064435.1"/>
    <property type="molecule type" value="Genomic_DNA"/>
</dbReference>
<keyword evidence="3" id="KW-1185">Reference proteome</keyword>
<evidence type="ECO:0000313" key="3">
    <source>
        <dbReference type="Proteomes" id="UP001139000"/>
    </source>
</evidence>
<keyword evidence="1" id="KW-0732">Signal</keyword>
<evidence type="ECO:0008006" key="4">
    <source>
        <dbReference type="Google" id="ProtNLM"/>
    </source>
</evidence>
<proteinExistence type="predicted"/>
<evidence type="ECO:0000313" key="2">
    <source>
        <dbReference type="EMBL" id="MCF0064435.1"/>
    </source>
</evidence>
<feature type="chain" id="PRO_5040836472" description="Secreted protein" evidence="1">
    <location>
        <begin position="26"/>
        <end position="309"/>
    </location>
</feature>
<reference evidence="2" key="1">
    <citation type="submission" date="2021-12" db="EMBL/GenBank/DDBJ databases">
        <title>Novel species in genus Dyadobacter.</title>
        <authorList>
            <person name="Ma C."/>
        </authorList>
    </citation>
    <scope>NUCLEOTIDE SEQUENCE</scope>
    <source>
        <strain evidence="2">LJ419</strain>
    </source>
</reference>
<sequence length="309" mass="35068">MTIQPRLSVAIATLLTLCMLSLTWAQKQVHVDRSDPSQRIQIAPESVFKSFREAGMKPVNRTLTPAEKEKVNKAFAHLTPLHQRILKQHLQSISFMDNMPNTALTSPVDTGGATKMFNITFRASLLDENISQWATWKENTCFKQEADSNYSVRVEGGNMDAIIYVLMHEATHIVDAVLDINPHPAKAGAIVPPTQFTKDIWRMMNVPAEPYIDSLLEQTRFRSGKPLPISLAPEVYTRLAKTPFPSLYAMAAWFEDIAELATIYHLTAKMNQPFYIVVTKNHVELARFEPMKNALVRQRLNQLATFYRP</sequence>
<gene>
    <name evidence="2" type="ORF">LXM26_23175</name>
</gene>
<feature type="signal peptide" evidence="1">
    <location>
        <begin position="1"/>
        <end position="25"/>
    </location>
</feature>
<protein>
    <recommendedName>
        <fullName evidence="4">Secreted protein</fullName>
    </recommendedName>
</protein>
<dbReference type="RefSeq" id="WP_234657381.1">
    <property type="nucleotide sequence ID" value="NZ_CP094997.1"/>
</dbReference>
<comment type="caution">
    <text evidence="2">The sequence shown here is derived from an EMBL/GenBank/DDBJ whole genome shotgun (WGS) entry which is preliminary data.</text>
</comment>
<organism evidence="2 3">
    <name type="scientific">Dyadobacter chenwenxiniae</name>
    <dbReference type="NCBI Taxonomy" id="2906456"/>
    <lineage>
        <taxon>Bacteria</taxon>
        <taxon>Pseudomonadati</taxon>
        <taxon>Bacteroidota</taxon>
        <taxon>Cytophagia</taxon>
        <taxon>Cytophagales</taxon>
        <taxon>Spirosomataceae</taxon>
        <taxon>Dyadobacter</taxon>
    </lineage>
</organism>